<keyword evidence="2" id="KW-0811">Translocation</keyword>
<evidence type="ECO:0000256" key="2">
    <source>
        <dbReference type="ARBA" id="ARBA00023010"/>
    </source>
</evidence>
<evidence type="ECO:0000259" key="4">
    <source>
        <dbReference type="PROSITE" id="PS51192"/>
    </source>
</evidence>
<dbReference type="GO" id="GO:0006605">
    <property type="term" value="P:protein targeting"/>
    <property type="evidence" value="ECO:0007669"/>
    <property type="project" value="InterPro"/>
</dbReference>
<dbReference type="PANTHER" id="PTHR30612">
    <property type="entry name" value="SECA INNER MEMBRANE COMPONENT OF SEC PROTEIN SECRETION SYSTEM"/>
    <property type="match status" value="1"/>
</dbReference>
<dbReference type="InterPro" id="IPR011115">
    <property type="entry name" value="SecA_DEAD"/>
</dbReference>
<evidence type="ECO:0000313" key="6">
    <source>
        <dbReference type="Proteomes" id="UP000887577"/>
    </source>
</evidence>
<name>A0A914Y492_9BILA</name>
<dbReference type="GO" id="GO:0005524">
    <property type="term" value="F:ATP binding"/>
    <property type="evidence" value="ECO:0007669"/>
    <property type="project" value="InterPro"/>
</dbReference>
<evidence type="ECO:0000256" key="3">
    <source>
        <dbReference type="SAM" id="MobiDB-lite"/>
    </source>
</evidence>
<feature type="compositionally biased region" description="Basic and acidic residues" evidence="3">
    <location>
        <begin position="52"/>
        <end position="87"/>
    </location>
</feature>
<proteinExistence type="predicted"/>
<dbReference type="PROSITE" id="PS51192">
    <property type="entry name" value="HELICASE_ATP_BIND_1"/>
    <property type="match status" value="1"/>
</dbReference>
<keyword evidence="1" id="KW-0653">Protein transport</keyword>
<dbReference type="PANTHER" id="PTHR30612:SF0">
    <property type="entry name" value="CHLOROPLAST PROTEIN-TRANSPORTING ATPASE"/>
    <property type="match status" value="1"/>
</dbReference>
<dbReference type="InterPro" id="IPR000185">
    <property type="entry name" value="SecA"/>
</dbReference>
<keyword evidence="6" id="KW-1185">Reference proteome</keyword>
<feature type="domain" description="Helicase ATP-binding" evidence="4">
    <location>
        <begin position="725"/>
        <end position="882"/>
    </location>
</feature>
<sequence>MFEKNGVKWTNIEEAEKYVKKVITEKFEDKKIVTKSDASESLQKSETANSKDYSKTEQPQKVEVEKDLKLSEMTKNDEIHEKEDLKAESSATKNLTKKDVKKNKIKSNPDSDSPKPTIFKTYLITIEKNSEYCKNLIQPICALINSSEEYIKRFGESPAIVAENTKDAFSNMITSKEKKITDLASFCLRIYFTAKEILLFQQKLFNLNLLMKEEKEGIHPKEYKIINNFDELIKTRNEHSLKAETDECQKFMQNFGLSCSAFRYLVSKVLDIQIRSYKQTAFQTLHLYEIFNENSKIIEFIWLQNDNVSTGIIADEKFLDFIAAQNSCLKKYQTLLFSELEAYKNIDFTENSGKQKFADFYPQVLRKSVIEWLNNFLALTENDKLFQFLFNRFYLDGCHLTVFELQFIILSFSKLINIYFCPINYLLILLSSVSQKEFIDVLGYIRIQYFQGYRFDKDSKIYSGFLLIPGIHYKALLINKLEANITKVSEKDLYNVILMLQHISNGSEQLFKIGFNEWIEISSKQKWNEVNTFLAKYDSVGYYLGVLDNNGLTKEAKSLQDIFDNVFVIPEKIIALITSLIINEKDNDEKQFELWKRYLKFGDDYPRIKEEEKLSRKLHLLTNETDQANLLQWIDSKIKENDPCENLFKFKDDRSLESLIKNITGLKDSSDEERQRRQKGIQKIGNILLTNDETNKNIKYLNEFDEKLFKVFKKRLRNTQKMAVLCALENEKNVLEQVNTGEGKSLIVAALATIRCKTGHRFVDIITSSPVLAHRDAESMKPLYTALELTVGDNCNENIEDRKKAYAANIVYGDIAKFQRDYLLHTFYKKLILGERIRDSVIIDEVDNMILDNSNNMLYLSHNVPGMDLFDSLLIFIQQQIFSPLYSANKNTMQEFQSNFDNSIIKQRILTDLFGQFQENDLKAVARDRLSLNQVKEAYEKLVAERIIDKSGYLLIYKNEQIQNISKALLSFSNDVVIQVRKAIHLYLYFLNKIPPKIIN</sequence>
<accession>A0A914Y492</accession>
<evidence type="ECO:0000313" key="7">
    <source>
        <dbReference type="WBParaSite" id="PSU_v2.g12556.t1"/>
    </source>
</evidence>
<dbReference type="Gene3D" id="3.40.50.300">
    <property type="entry name" value="P-loop containing nucleotide triphosphate hydrolases"/>
    <property type="match status" value="1"/>
</dbReference>
<dbReference type="SUPFAM" id="SSF52540">
    <property type="entry name" value="P-loop containing nucleoside triphosphate hydrolases"/>
    <property type="match status" value="1"/>
</dbReference>
<dbReference type="InterPro" id="IPR027417">
    <property type="entry name" value="P-loop_NTPase"/>
</dbReference>
<feature type="domain" description="SecA family profile" evidence="5">
    <location>
        <begin position="616"/>
        <end position="1000"/>
    </location>
</feature>
<keyword evidence="1" id="KW-0813">Transport</keyword>
<protein>
    <submittedName>
        <fullName evidence="7">Chloroplast protein-transporting ATPase</fullName>
    </submittedName>
</protein>
<evidence type="ECO:0000259" key="5">
    <source>
        <dbReference type="PROSITE" id="PS51196"/>
    </source>
</evidence>
<dbReference type="PROSITE" id="PS51196">
    <property type="entry name" value="SECA_MOTOR_DEAD"/>
    <property type="match status" value="1"/>
</dbReference>
<dbReference type="Proteomes" id="UP000887577">
    <property type="component" value="Unplaced"/>
</dbReference>
<dbReference type="SMART" id="SM00957">
    <property type="entry name" value="SecA_DEAD"/>
    <property type="match status" value="1"/>
</dbReference>
<evidence type="ECO:0000256" key="1">
    <source>
        <dbReference type="ARBA" id="ARBA00022927"/>
    </source>
</evidence>
<dbReference type="GO" id="GO:0016020">
    <property type="term" value="C:membrane"/>
    <property type="evidence" value="ECO:0007669"/>
    <property type="project" value="InterPro"/>
</dbReference>
<dbReference type="GO" id="GO:0017038">
    <property type="term" value="P:protein import"/>
    <property type="evidence" value="ECO:0007669"/>
    <property type="project" value="InterPro"/>
</dbReference>
<dbReference type="WBParaSite" id="PSU_v2.g12556.t1">
    <property type="protein sequence ID" value="PSU_v2.g12556.t1"/>
    <property type="gene ID" value="PSU_v2.g12556"/>
</dbReference>
<dbReference type="GO" id="GO:0006886">
    <property type="term" value="P:intracellular protein transport"/>
    <property type="evidence" value="ECO:0007669"/>
    <property type="project" value="InterPro"/>
</dbReference>
<reference evidence="7" key="1">
    <citation type="submission" date="2022-11" db="UniProtKB">
        <authorList>
            <consortium name="WormBaseParasite"/>
        </authorList>
    </citation>
    <scope>IDENTIFICATION</scope>
</reference>
<feature type="region of interest" description="Disordered" evidence="3">
    <location>
        <begin position="34"/>
        <end position="112"/>
    </location>
</feature>
<dbReference type="InterPro" id="IPR014018">
    <property type="entry name" value="SecA_motor_DEAD"/>
</dbReference>
<organism evidence="6 7">
    <name type="scientific">Panagrolaimus superbus</name>
    <dbReference type="NCBI Taxonomy" id="310955"/>
    <lineage>
        <taxon>Eukaryota</taxon>
        <taxon>Metazoa</taxon>
        <taxon>Ecdysozoa</taxon>
        <taxon>Nematoda</taxon>
        <taxon>Chromadorea</taxon>
        <taxon>Rhabditida</taxon>
        <taxon>Tylenchina</taxon>
        <taxon>Panagrolaimomorpha</taxon>
        <taxon>Panagrolaimoidea</taxon>
        <taxon>Panagrolaimidae</taxon>
        <taxon>Panagrolaimus</taxon>
    </lineage>
</organism>
<dbReference type="Pfam" id="PF07517">
    <property type="entry name" value="SecA_DEAD"/>
    <property type="match status" value="1"/>
</dbReference>
<dbReference type="AlphaFoldDB" id="A0A914Y492"/>
<feature type="compositionally biased region" description="Polar residues" evidence="3">
    <location>
        <begin position="39"/>
        <end position="51"/>
    </location>
</feature>
<dbReference type="InterPro" id="IPR014001">
    <property type="entry name" value="Helicase_ATP-bd"/>
</dbReference>